<proteinExistence type="predicted"/>
<name>A0A1B6LLQ4_9HEMI</name>
<evidence type="ECO:0008006" key="2">
    <source>
        <dbReference type="Google" id="ProtNLM"/>
    </source>
</evidence>
<organism evidence="1">
    <name type="scientific">Graphocephala atropunctata</name>
    <dbReference type="NCBI Taxonomy" id="36148"/>
    <lineage>
        <taxon>Eukaryota</taxon>
        <taxon>Metazoa</taxon>
        <taxon>Ecdysozoa</taxon>
        <taxon>Arthropoda</taxon>
        <taxon>Hexapoda</taxon>
        <taxon>Insecta</taxon>
        <taxon>Pterygota</taxon>
        <taxon>Neoptera</taxon>
        <taxon>Paraneoptera</taxon>
        <taxon>Hemiptera</taxon>
        <taxon>Auchenorrhyncha</taxon>
        <taxon>Membracoidea</taxon>
        <taxon>Cicadellidae</taxon>
        <taxon>Cicadellinae</taxon>
        <taxon>Cicadellini</taxon>
        <taxon>Graphocephala</taxon>
    </lineage>
</organism>
<dbReference type="EMBL" id="GEBQ01015381">
    <property type="protein sequence ID" value="JAT24596.1"/>
    <property type="molecule type" value="Transcribed_RNA"/>
</dbReference>
<sequence length="100" mass="11166">MSSSDEAGDCADVERDVVNRTLFVRLLSENSVVVEKSKVPSVMCAKKKAWDIICSEYSKATGKIVTPAQLSKMLNNMKTKIKKKTDRTATGNKKIKLKDW</sequence>
<dbReference type="AlphaFoldDB" id="A0A1B6LLQ4"/>
<gene>
    <name evidence="1" type="ORF">g.53218</name>
</gene>
<feature type="non-terminal residue" evidence="1">
    <location>
        <position position="100"/>
    </location>
</feature>
<accession>A0A1B6LLQ4</accession>
<reference evidence="1" key="1">
    <citation type="submission" date="2015-11" db="EMBL/GenBank/DDBJ databases">
        <title>De novo transcriptome assembly of four potential Pierce s Disease insect vectors from Arizona vineyards.</title>
        <authorList>
            <person name="Tassone E.E."/>
        </authorList>
    </citation>
    <scope>NUCLEOTIDE SEQUENCE</scope>
</reference>
<protein>
    <recommendedName>
        <fullName evidence="2">Regulatory protein zeste</fullName>
    </recommendedName>
</protein>
<evidence type="ECO:0000313" key="1">
    <source>
        <dbReference type="EMBL" id="JAT24596.1"/>
    </source>
</evidence>